<protein>
    <submittedName>
        <fullName evidence="8">Predicted exporter of the RND superfamily</fullName>
    </submittedName>
</protein>
<dbReference type="InterPro" id="IPR000731">
    <property type="entry name" value="SSD"/>
</dbReference>
<feature type="transmembrane region" description="Helical" evidence="6">
    <location>
        <begin position="283"/>
        <end position="307"/>
    </location>
</feature>
<proteinExistence type="predicted"/>
<evidence type="ECO:0000256" key="3">
    <source>
        <dbReference type="ARBA" id="ARBA00022692"/>
    </source>
</evidence>
<gene>
    <name evidence="8" type="ORF">MNB_ARC-1_88</name>
</gene>
<sequence length="809" mass="90617">MNWKNKVEKKFENFSDFVFDNRIKVILAVLFIVVAMASQMKNLTADTSTEGFLHENDEMRLQYDAFKKQFGNDDRILVAIKTKDVFNINFLNKLSKLHKDIENNVPYIDDVNSLINARNTRGTADSLIVDDLFEDLPTSAKQLALKKELVKSNPLLENLIIDKKGTITTIIIDTNTYTSLNKNGEDIVADANDDDFSEETLKKEDIKKEFLSDIESVKAIEKVKEIVKKYESEDFKILISGSAVVASELKAAMKYDMQKFIKLVLLTMAVFLAIMFRRVSGVILPLVTVIITIITTLSLMAIFQAPITVVTQILPSFLLAVMIGASIHLLSIFYNKYDEIKNKKDALRYAMGHSGFAIVMTSLTTAAGLWSFSFSLIAPIANLGKFASMGIILGLLYTVVLLPAMLALLKIKAKDRKSQDKNHTSVIDKILIKVSHISVSYPKIIITISIIIIFVSISLASQLRFSHNPIKWFEKDNQIRVATAMFDTNLNGSSSFEIIIDTKKENGLYGPEILNKIDKFTNELLQMKTNKYYIGKTTSIVDIIKETNKALHENNQSAYNIPTDRNLIAQELLLFENSGSDDLEDFVDSRFAKAKITVKVPFLDAIDYIELLKDLKVVIKNNFDEKVEVSITGISHLLARIISGAMSSSAVSYILAIVLITIMMLILIGNIKIGLISMIPNISPILIMTTVMVIFDMPLDMFTMLIGAIAIGLAVDDTVHFMHNFRRYEQQYNNVNKAVEMTLLTSGKAMIVTTIVLTFGFFVFMGASMSNIFNFGLLTGIAIMVALLADFFLVPALMKVMVKDKKSFL</sequence>
<feature type="transmembrane region" description="Helical" evidence="6">
    <location>
        <begin position="386"/>
        <end position="409"/>
    </location>
</feature>
<dbReference type="AlphaFoldDB" id="A0A3B1EA90"/>
<feature type="transmembrane region" description="Helical" evidence="6">
    <location>
        <begin position="675"/>
        <end position="695"/>
    </location>
</feature>
<name>A0A3B1EA90_9ZZZZ</name>
<feature type="transmembrane region" description="Helical" evidence="6">
    <location>
        <begin position="355"/>
        <end position="380"/>
    </location>
</feature>
<dbReference type="GO" id="GO:0022857">
    <property type="term" value="F:transmembrane transporter activity"/>
    <property type="evidence" value="ECO:0007669"/>
    <property type="project" value="InterPro"/>
</dbReference>
<feature type="domain" description="SSD" evidence="7">
    <location>
        <begin position="286"/>
        <end position="408"/>
    </location>
</feature>
<evidence type="ECO:0000256" key="6">
    <source>
        <dbReference type="SAM" id="Phobius"/>
    </source>
</evidence>
<dbReference type="EMBL" id="UOYO01000035">
    <property type="protein sequence ID" value="VAY87782.1"/>
    <property type="molecule type" value="Genomic_DNA"/>
</dbReference>
<dbReference type="GO" id="GO:0005886">
    <property type="term" value="C:plasma membrane"/>
    <property type="evidence" value="ECO:0007669"/>
    <property type="project" value="UniProtKB-SubCell"/>
</dbReference>
<dbReference type="PANTHER" id="PTHR33406:SF12">
    <property type="entry name" value="BLR2997 PROTEIN"/>
    <property type="match status" value="1"/>
</dbReference>
<keyword evidence="5 6" id="KW-0472">Membrane</keyword>
<comment type="subcellular location">
    <subcellularLocation>
        <location evidence="1">Cell membrane</location>
        <topology evidence="1">Multi-pass membrane protein</topology>
    </subcellularLocation>
</comment>
<dbReference type="InterPro" id="IPR004869">
    <property type="entry name" value="MMPL_dom"/>
</dbReference>
<dbReference type="SUPFAM" id="SSF82866">
    <property type="entry name" value="Multidrug efflux transporter AcrB transmembrane domain"/>
    <property type="match status" value="2"/>
</dbReference>
<dbReference type="PRINTS" id="PR00702">
    <property type="entry name" value="ACRIFLAVINRP"/>
</dbReference>
<reference evidence="8" key="1">
    <citation type="submission" date="2018-10" db="EMBL/GenBank/DDBJ databases">
        <authorList>
            <person name="Aoki K."/>
        </authorList>
    </citation>
    <scope>NUCLEOTIDE SEQUENCE</scope>
</reference>
<feature type="transmembrane region" description="Helical" evidence="6">
    <location>
        <begin position="743"/>
        <end position="766"/>
    </location>
</feature>
<feature type="transmembrane region" description="Helical" evidence="6">
    <location>
        <begin position="444"/>
        <end position="463"/>
    </location>
</feature>
<evidence type="ECO:0000256" key="1">
    <source>
        <dbReference type="ARBA" id="ARBA00004651"/>
    </source>
</evidence>
<dbReference type="PANTHER" id="PTHR33406">
    <property type="entry name" value="MEMBRANE PROTEIN MJ1562-RELATED"/>
    <property type="match status" value="1"/>
</dbReference>
<evidence type="ECO:0000313" key="8">
    <source>
        <dbReference type="EMBL" id="VAY87782.1"/>
    </source>
</evidence>
<feature type="transmembrane region" description="Helical" evidence="6">
    <location>
        <begin position="313"/>
        <end position="334"/>
    </location>
</feature>
<dbReference type="Gene3D" id="1.20.1640.10">
    <property type="entry name" value="Multidrug efflux transporter AcrB transmembrane domain"/>
    <property type="match status" value="2"/>
</dbReference>
<keyword evidence="4 6" id="KW-1133">Transmembrane helix</keyword>
<dbReference type="Pfam" id="PF03176">
    <property type="entry name" value="MMPL"/>
    <property type="match status" value="2"/>
</dbReference>
<dbReference type="InterPro" id="IPR001036">
    <property type="entry name" value="Acrflvin-R"/>
</dbReference>
<keyword evidence="2" id="KW-1003">Cell membrane</keyword>
<feature type="transmembrane region" description="Helical" evidence="6">
    <location>
        <begin position="772"/>
        <end position="797"/>
    </location>
</feature>
<feature type="transmembrane region" description="Helical" evidence="6">
    <location>
        <begin position="701"/>
        <end position="722"/>
    </location>
</feature>
<organism evidence="8">
    <name type="scientific">hydrothermal vent metagenome</name>
    <dbReference type="NCBI Taxonomy" id="652676"/>
    <lineage>
        <taxon>unclassified sequences</taxon>
        <taxon>metagenomes</taxon>
        <taxon>ecological metagenomes</taxon>
    </lineage>
</organism>
<dbReference type="InterPro" id="IPR050545">
    <property type="entry name" value="Mycobact_MmpL"/>
</dbReference>
<evidence type="ECO:0000256" key="4">
    <source>
        <dbReference type="ARBA" id="ARBA00022989"/>
    </source>
</evidence>
<feature type="domain" description="SSD" evidence="7">
    <location>
        <begin position="646"/>
        <end position="800"/>
    </location>
</feature>
<evidence type="ECO:0000256" key="5">
    <source>
        <dbReference type="ARBA" id="ARBA00023136"/>
    </source>
</evidence>
<accession>A0A3B1EA90</accession>
<keyword evidence="3 6" id="KW-0812">Transmembrane</keyword>
<evidence type="ECO:0000259" key="7">
    <source>
        <dbReference type="PROSITE" id="PS50156"/>
    </source>
</evidence>
<feature type="transmembrane region" description="Helical" evidence="6">
    <location>
        <begin position="650"/>
        <end position="668"/>
    </location>
</feature>
<evidence type="ECO:0000256" key="2">
    <source>
        <dbReference type="ARBA" id="ARBA00022475"/>
    </source>
</evidence>
<dbReference type="PROSITE" id="PS50156">
    <property type="entry name" value="SSD"/>
    <property type="match status" value="2"/>
</dbReference>